<proteinExistence type="predicted"/>
<sequence>LCRGQYNEEKNDKTRTLSGPVQKYCTICRKELIIAAYFKKLQRKAPQRNKNEWGEDKKRGRDWR</sequence>
<reference evidence="2" key="1">
    <citation type="submission" date="2017-02" db="UniProtKB">
        <authorList>
            <consortium name="WormBaseParasite"/>
        </authorList>
    </citation>
    <scope>IDENTIFICATION</scope>
</reference>
<name>A0A0R3Q951_9BILA</name>
<feature type="region of interest" description="Disordered" evidence="1">
    <location>
        <begin position="43"/>
        <end position="64"/>
    </location>
</feature>
<organism evidence="2">
    <name type="scientific">Brugia timori</name>
    <dbReference type="NCBI Taxonomy" id="42155"/>
    <lineage>
        <taxon>Eukaryota</taxon>
        <taxon>Metazoa</taxon>
        <taxon>Ecdysozoa</taxon>
        <taxon>Nematoda</taxon>
        <taxon>Chromadorea</taxon>
        <taxon>Rhabditida</taxon>
        <taxon>Spirurina</taxon>
        <taxon>Spiruromorpha</taxon>
        <taxon>Filarioidea</taxon>
        <taxon>Onchocercidae</taxon>
        <taxon>Brugia</taxon>
    </lineage>
</organism>
<evidence type="ECO:0000256" key="1">
    <source>
        <dbReference type="SAM" id="MobiDB-lite"/>
    </source>
</evidence>
<evidence type="ECO:0000313" key="2">
    <source>
        <dbReference type="WBParaSite" id="BTMF_0000285901-mRNA-1"/>
    </source>
</evidence>
<accession>A0A0R3Q951</accession>
<dbReference type="AlphaFoldDB" id="A0A0R3Q951"/>
<dbReference type="WBParaSite" id="BTMF_0000285901-mRNA-1">
    <property type="protein sequence ID" value="BTMF_0000285901-mRNA-1"/>
    <property type="gene ID" value="BTMF_0000285901"/>
</dbReference>
<feature type="compositionally biased region" description="Basic and acidic residues" evidence="1">
    <location>
        <begin position="49"/>
        <end position="64"/>
    </location>
</feature>
<protein>
    <submittedName>
        <fullName evidence="2">Zf-3CxxC domain-containing protein</fullName>
    </submittedName>
</protein>